<reference evidence="8" key="1">
    <citation type="journal article" date="2021" name="ISME J.">
        <title>Evolutionary origin and ecological implication of a unique nif island in free-living Bradyrhizobium lineages.</title>
        <authorList>
            <person name="Tao J."/>
        </authorList>
    </citation>
    <scope>NUCLEOTIDE SEQUENCE [LARGE SCALE GENOMIC DNA]</scope>
    <source>
        <strain evidence="8">SZCCT0094</strain>
    </source>
</reference>
<dbReference type="PANTHER" id="PTHR30086">
    <property type="entry name" value="ARGININE EXPORTER PROTEIN ARGO"/>
    <property type="match status" value="1"/>
</dbReference>
<comment type="caution">
    <text evidence="7">The sequence shown here is derived from an EMBL/GenBank/DDBJ whole genome shotgun (WGS) entry which is preliminary data.</text>
</comment>
<feature type="transmembrane region" description="Helical" evidence="6">
    <location>
        <begin position="75"/>
        <end position="93"/>
    </location>
</feature>
<feature type="transmembrane region" description="Helical" evidence="6">
    <location>
        <begin position="44"/>
        <end position="69"/>
    </location>
</feature>
<dbReference type="InterPro" id="IPR001123">
    <property type="entry name" value="LeuE-type"/>
</dbReference>
<evidence type="ECO:0000313" key="8">
    <source>
        <dbReference type="Proteomes" id="UP001314635"/>
    </source>
</evidence>
<feature type="transmembrane region" description="Helical" evidence="6">
    <location>
        <begin position="114"/>
        <end position="142"/>
    </location>
</feature>
<dbReference type="PANTHER" id="PTHR30086:SF20">
    <property type="entry name" value="ARGININE EXPORTER PROTEIN ARGO-RELATED"/>
    <property type="match status" value="1"/>
</dbReference>
<accession>A0ABS5GCB4</accession>
<organism evidence="7 8">
    <name type="scientific">Bradyrhizobium denitrificans</name>
    <dbReference type="NCBI Taxonomy" id="2734912"/>
    <lineage>
        <taxon>Bacteria</taxon>
        <taxon>Pseudomonadati</taxon>
        <taxon>Pseudomonadota</taxon>
        <taxon>Alphaproteobacteria</taxon>
        <taxon>Hyphomicrobiales</taxon>
        <taxon>Nitrobacteraceae</taxon>
        <taxon>Bradyrhizobium</taxon>
    </lineage>
</organism>
<evidence type="ECO:0000256" key="2">
    <source>
        <dbReference type="ARBA" id="ARBA00022475"/>
    </source>
</evidence>
<evidence type="ECO:0000256" key="4">
    <source>
        <dbReference type="ARBA" id="ARBA00022989"/>
    </source>
</evidence>
<dbReference type="Proteomes" id="UP001314635">
    <property type="component" value="Unassembled WGS sequence"/>
</dbReference>
<evidence type="ECO:0000313" key="7">
    <source>
        <dbReference type="EMBL" id="MBR1138899.1"/>
    </source>
</evidence>
<dbReference type="RefSeq" id="WP_012046231.1">
    <property type="nucleotide sequence ID" value="NZ_JABFDP010000016.1"/>
</dbReference>
<dbReference type="Pfam" id="PF01810">
    <property type="entry name" value="LysE"/>
    <property type="match status" value="1"/>
</dbReference>
<proteinExistence type="predicted"/>
<protein>
    <submittedName>
        <fullName evidence="7">LysE family transporter</fullName>
    </submittedName>
</protein>
<evidence type="ECO:0000256" key="6">
    <source>
        <dbReference type="SAM" id="Phobius"/>
    </source>
</evidence>
<name>A0ABS5GCB4_9BRAD</name>
<keyword evidence="2" id="KW-1003">Cell membrane</keyword>
<evidence type="ECO:0000256" key="3">
    <source>
        <dbReference type="ARBA" id="ARBA00022692"/>
    </source>
</evidence>
<evidence type="ECO:0000256" key="5">
    <source>
        <dbReference type="ARBA" id="ARBA00023136"/>
    </source>
</evidence>
<keyword evidence="4 6" id="KW-1133">Transmembrane helix</keyword>
<sequence>MSLPQSVATLIAGVGVGLTVAAPVGPMGILCIQRTLTSGAAAGLATGLGAATVHLAYSALAVAGIGVIVQPWVETNSLVLGTLSGFALLWFAMRIRQQPVALPATDRGDHIRLIRAYASAIGLGVTNPLTIVLFCAALHTLVGHSAGLLLTAGVFLGSALWWTLLSTTIAIVRLRFDSDILNMSNKLASLLLMGLGALALAKACGRLMT</sequence>
<dbReference type="EMBL" id="JAFCLK010000024">
    <property type="protein sequence ID" value="MBR1138899.1"/>
    <property type="molecule type" value="Genomic_DNA"/>
</dbReference>
<keyword evidence="3 6" id="KW-0812">Transmembrane</keyword>
<evidence type="ECO:0000256" key="1">
    <source>
        <dbReference type="ARBA" id="ARBA00004651"/>
    </source>
</evidence>
<comment type="subcellular location">
    <subcellularLocation>
        <location evidence="1">Cell membrane</location>
        <topology evidence="1">Multi-pass membrane protein</topology>
    </subcellularLocation>
</comment>
<keyword evidence="8" id="KW-1185">Reference proteome</keyword>
<keyword evidence="5 6" id="KW-0472">Membrane</keyword>
<gene>
    <name evidence="7" type="ORF">JQ619_24330</name>
</gene>
<feature type="transmembrane region" description="Helical" evidence="6">
    <location>
        <begin position="148"/>
        <end position="175"/>
    </location>
</feature>
<feature type="transmembrane region" description="Helical" evidence="6">
    <location>
        <begin position="6"/>
        <end position="32"/>
    </location>
</feature>